<accession>E1YH48</accession>
<dbReference type="PANTHER" id="PTHR37826:SF2">
    <property type="entry name" value="ZINC-RIBBON DOMAIN-CONTAINING PROTEIN"/>
    <property type="match status" value="1"/>
</dbReference>
<dbReference type="CDD" id="cd03408">
    <property type="entry name" value="SPFH_like_u1"/>
    <property type="match status" value="1"/>
</dbReference>
<feature type="domain" description="SPFH" evidence="2">
    <location>
        <begin position="23"/>
        <end position="233"/>
    </location>
</feature>
<organism evidence="3">
    <name type="scientific">uncultured Desulfobacterium sp</name>
    <dbReference type="NCBI Taxonomy" id="201089"/>
    <lineage>
        <taxon>Bacteria</taxon>
        <taxon>Pseudomonadati</taxon>
        <taxon>Thermodesulfobacteriota</taxon>
        <taxon>Desulfobacteria</taxon>
        <taxon>Desulfobacterales</taxon>
        <taxon>Desulfobacteriaceae</taxon>
        <taxon>Desulfobacterium</taxon>
        <taxon>environmental samples</taxon>
    </lineage>
</organism>
<protein>
    <recommendedName>
        <fullName evidence="4">Virion core protein (Lumpy skin disease virus)</fullName>
    </recommendedName>
</protein>
<feature type="domain" description="DZANK-type" evidence="1">
    <location>
        <begin position="297"/>
        <end position="342"/>
    </location>
</feature>
<evidence type="ECO:0000313" key="3">
    <source>
        <dbReference type="EMBL" id="CBX29892.1"/>
    </source>
</evidence>
<dbReference type="EMBL" id="FR695873">
    <property type="protein sequence ID" value="CBX29892.1"/>
    <property type="molecule type" value="Genomic_DNA"/>
</dbReference>
<evidence type="ECO:0008006" key="4">
    <source>
        <dbReference type="Google" id="ProtNLM"/>
    </source>
</evidence>
<name>E1YH48_9BACT</name>
<dbReference type="SUPFAM" id="SSF117892">
    <property type="entry name" value="Band 7/SPFH domain"/>
    <property type="match status" value="1"/>
</dbReference>
<dbReference type="Pfam" id="PF12773">
    <property type="entry name" value="DZR"/>
    <property type="match status" value="1"/>
</dbReference>
<dbReference type="InterPro" id="IPR036013">
    <property type="entry name" value="Band_7/SPFH_dom_sf"/>
</dbReference>
<dbReference type="InterPro" id="IPR033880">
    <property type="entry name" value="SPFH_YdjI"/>
</dbReference>
<dbReference type="InterPro" id="IPR025874">
    <property type="entry name" value="DZR"/>
</dbReference>
<evidence type="ECO:0000259" key="1">
    <source>
        <dbReference type="Pfam" id="PF12773"/>
    </source>
</evidence>
<reference evidence="3" key="1">
    <citation type="journal article" date="2011" name="Environ. Microbiol.">
        <title>Genomic insights into the metabolic potential of the polycyclic aromatic hydrocarbon degrading sulfate-reducing Deltaproteobacterium N47.</title>
        <authorList>
            <person name="Bergmann F."/>
            <person name="Selesi D."/>
            <person name="Weinmaier T."/>
            <person name="Tischler P."/>
            <person name="Rattei T."/>
            <person name="Meckenstock R.U."/>
        </authorList>
    </citation>
    <scope>NUCLEOTIDE SEQUENCE</scope>
</reference>
<sequence length="375" mass="41598">MGTNNIIFLENLEWFDETGNELVHRIPETGSGEIKYGAQLTVRQSQAGVFFYKGKAIDAFGPGRHTLKTANIPVLTKLASIPWGMTSPLRAEVYFVNLKIFINLKWGTRDPVAFKDSQLGLVRLRAFGIFSMQVLQPVLFINSMVGTQGIFTASEIEDYLNSVIVSRFNDYMGETLDSILNLPAKYNDIADGLAKSLKSDFGRFGLGLADIYINSITPPPEVQKAIDDKSRMELFDDMNKLMQMKAAMSIEKASETGATSAGMGMGMGMMMPAMFSKYFLPDNKPSDNENLKEVINCMECSHPISSDAKFCPYCGHQQLVLIRCRKCGKNLTPNSNFCPRCGQPAEQKEKPNLCKKCGGKNLTESVFCNMCGEKL</sequence>
<evidence type="ECO:0000259" key="2">
    <source>
        <dbReference type="Pfam" id="PF13421"/>
    </source>
</evidence>
<dbReference type="Pfam" id="PF13421">
    <property type="entry name" value="Band_7_1"/>
    <property type="match status" value="1"/>
</dbReference>
<dbReference type="AlphaFoldDB" id="E1YH48"/>
<dbReference type="PANTHER" id="PTHR37826">
    <property type="entry name" value="FLOTILLIN BAND_7_5 DOMAIN PROTEIN"/>
    <property type="match status" value="1"/>
</dbReference>
<gene>
    <name evidence="3" type="ORF">N47_F15870</name>
</gene>
<proteinExistence type="predicted"/>